<dbReference type="Proteomes" id="UP000290287">
    <property type="component" value="Unassembled WGS sequence"/>
</dbReference>
<dbReference type="EMBL" id="PEIB01000004">
    <property type="protein sequence ID" value="RXJ74121.1"/>
    <property type="molecule type" value="Genomic_DNA"/>
</dbReference>
<evidence type="ECO:0000313" key="1">
    <source>
        <dbReference type="EMBL" id="RXJ74121.1"/>
    </source>
</evidence>
<sequence length="264" mass="29802">MLLLLSGCGGGSDSNTVNNANASAGNNAANSGSATVLRAYNNQPDGQKQIDCANAYKTNESCDLSEIRPLGADKYFYNVTLNDIRDRIVTTHDWMGDSLIAALQQIDNQDLLNLFKPVNAIVISYDTRPAFYHPLTGSIYLDPRYLWRDLSEWNTIEKKDDYRQDFGRPLQFATPMRYINPSDNSRLEVSNTLSTSNPFRTTEELAPRLFALLVHELAHANDFLPPDRLMTLLYFGDFDEAISLFPELYINQQLKSVTHSIQKH</sequence>
<name>A0A4Q0YYH4_9GAMM</name>
<accession>A0A4Q0YYH4</accession>
<gene>
    <name evidence="1" type="ORF">CS022_05720</name>
</gene>
<comment type="caution">
    <text evidence="1">The sequence shown here is derived from an EMBL/GenBank/DDBJ whole genome shotgun (WGS) entry which is preliminary data.</text>
</comment>
<proteinExistence type="predicted"/>
<dbReference type="AlphaFoldDB" id="A0A4Q0YYH4"/>
<dbReference type="OrthoDB" id="5803286at2"/>
<evidence type="ECO:0000313" key="2">
    <source>
        <dbReference type="Proteomes" id="UP000290287"/>
    </source>
</evidence>
<keyword evidence="2" id="KW-1185">Reference proteome</keyword>
<dbReference type="RefSeq" id="WP_129121479.1">
    <property type="nucleotide sequence ID" value="NZ_PEIB01000004.1"/>
</dbReference>
<protein>
    <submittedName>
        <fullName evidence="1">Uncharacterized protein</fullName>
    </submittedName>
</protein>
<reference evidence="1 2" key="1">
    <citation type="submission" date="2017-10" db="EMBL/GenBank/DDBJ databases">
        <title>Nyctiphanis sp. nov., isolated from the stomach of the euphausiid Nyctiphanes simplex (Hansen, 1911) in the Gulf of California.</title>
        <authorList>
            <person name="Gomez-Gil B."/>
            <person name="Aguilar-Mendez M."/>
            <person name="Lopez-Cortes A."/>
            <person name="Gomez-Gutierrez J."/>
            <person name="Roque A."/>
            <person name="Lang E."/>
            <person name="Gonzalez-Castillo A."/>
        </authorList>
    </citation>
    <scope>NUCLEOTIDE SEQUENCE [LARGE SCALE GENOMIC DNA]</scope>
    <source>
        <strain evidence="1 2">CAIM 600</strain>
    </source>
</reference>
<organism evidence="1 2">
    <name type="scientific">Veronia nyctiphanis</name>
    <dbReference type="NCBI Taxonomy" id="1278244"/>
    <lineage>
        <taxon>Bacteria</taxon>
        <taxon>Pseudomonadati</taxon>
        <taxon>Pseudomonadota</taxon>
        <taxon>Gammaproteobacteria</taxon>
        <taxon>Vibrionales</taxon>
        <taxon>Vibrionaceae</taxon>
        <taxon>Veronia</taxon>
    </lineage>
</organism>